<comment type="caution">
    <text evidence="1">The sequence shown here is derived from an EMBL/GenBank/DDBJ whole genome shotgun (WGS) entry which is preliminary data.</text>
</comment>
<organism evidence="1 2">
    <name type="scientific">Datura stramonium</name>
    <name type="common">Jimsonweed</name>
    <name type="synonym">Common thornapple</name>
    <dbReference type="NCBI Taxonomy" id="4076"/>
    <lineage>
        <taxon>Eukaryota</taxon>
        <taxon>Viridiplantae</taxon>
        <taxon>Streptophyta</taxon>
        <taxon>Embryophyta</taxon>
        <taxon>Tracheophyta</taxon>
        <taxon>Spermatophyta</taxon>
        <taxon>Magnoliopsida</taxon>
        <taxon>eudicotyledons</taxon>
        <taxon>Gunneridae</taxon>
        <taxon>Pentapetalae</taxon>
        <taxon>asterids</taxon>
        <taxon>lamiids</taxon>
        <taxon>Solanales</taxon>
        <taxon>Solanaceae</taxon>
        <taxon>Solanoideae</taxon>
        <taxon>Datureae</taxon>
        <taxon>Datura</taxon>
    </lineage>
</organism>
<evidence type="ECO:0000313" key="1">
    <source>
        <dbReference type="EMBL" id="MCE5167109.1"/>
    </source>
</evidence>
<dbReference type="EMBL" id="JACEIK010051177">
    <property type="protein sequence ID" value="MCE5167109.1"/>
    <property type="molecule type" value="Genomic_DNA"/>
</dbReference>
<gene>
    <name evidence="1" type="ORF">HAX54_037865</name>
</gene>
<reference evidence="1 2" key="1">
    <citation type="journal article" date="2021" name="BMC Genomics">
        <title>Datura genome reveals duplications of psychoactive alkaloid biosynthetic genes and high mutation rate following tissue culture.</title>
        <authorList>
            <person name="Rajewski A."/>
            <person name="Carter-House D."/>
            <person name="Stajich J."/>
            <person name="Litt A."/>
        </authorList>
    </citation>
    <scope>NUCLEOTIDE SEQUENCE [LARGE SCALE GENOMIC DNA]</scope>
    <source>
        <strain evidence="1">AR-01</strain>
    </source>
</reference>
<evidence type="ECO:0000313" key="2">
    <source>
        <dbReference type="Proteomes" id="UP000823775"/>
    </source>
</evidence>
<accession>A0ABS8YB36</accession>
<proteinExistence type="predicted"/>
<dbReference type="Proteomes" id="UP000823775">
    <property type="component" value="Unassembled WGS sequence"/>
</dbReference>
<protein>
    <submittedName>
        <fullName evidence="1">Uncharacterized protein</fullName>
    </submittedName>
</protein>
<sequence length="132" mass="14854">KSIGEPPHHYSPSATRTTTIIKSLSFPSYLLKLSLHPSQSSQLISLPFYLKFEGDHIAPLSFSKSSPQNFLPHPPVNQNHHYSWGKQLHEDCKLGEPEPPHAHSGIHNYTIDLGTRERNAATKTPQHLHQPN</sequence>
<feature type="non-terminal residue" evidence="1">
    <location>
        <position position="1"/>
    </location>
</feature>
<name>A0ABS8YB36_DATST</name>
<keyword evidence="2" id="KW-1185">Reference proteome</keyword>